<evidence type="ECO:0000313" key="9">
    <source>
        <dbReference type="EMBL" id="PTF14705.1"/>
    </source>
</evidence>
<dbReference type="GeneID" id="48888642"/>
<keyword evidence="2" id="KW-0229">DNA integration</keyword>
<dbReference type="InterPro" id="IPR050808">
    <property type="entry name" value="Phage_Integrase"/>
</dbReference>
<keyword evidence="3 5" id="KW-0238">DNA-binding</keyword>
<dbReference type="Pfam" id="PF14657">
    <property type="entry name" value="Arm-DNA-bind_4"/>
    <property type="match status" value="1"/>
</dbReference>
<reference evidence="8" key="3">
    <citation type="submission" date="2018-03" db="EMBL/GenBank/DDBJ databases">
        <authorList>
            <person name="Keele B.F."/>
        </authorList>
    </citation>
    <scope>NUCLEOTIDE SEQUENCE</scope>
    <source>
        <strain evidence="8">SNUC 761</strain>
    </source>
</reference>
<dbReference type="PROSITE" id="PS51900">
    <property type="entry name" value="CB"/>
    <property type="match status" value="1"/>
</dbReference>
<dbReference type="InterPro" id="IPR028259">
    <property type="entry name" value="AP2-like_int_N"/>
</dbReference>
<comment type="caution">
    <text evidence="8">The sequence shown here is derived from an EMBL/GenBank/DDBJ whole genome shotgun (WGS) entry which is preliminary data.</text>
</comment>
<dbReference type="InterPro" id="IPR002104">
    <property type="entry name" value="Integrase_catalytic"/>
</dbReference>
<dbReference type="Pfam" id="PF00589">
    <property type="entry name" value="Phage_integrase"/>
    <property type="match status" value="1"/>
</dbReference>
<comment type="similarity">
    <text evidence="1">Belongs to the 'phage' integrase family.</text>
</comment>
<keyword evidence="4" id="KW-0233">DNA recombination</keyword>
<evidence type="ECO:0000313" key="11">
    <source>
        <dbReference type="Proteomes" id="UP000242547"/>
    </source>
</evidence>
<dbReference type="InterPro" id="IPR010998">
    <property type="entry name" value="Integrase_recombinase_N"/>
</dbReference>
<evidence type="ECO:0000256" key="1">
    <source>
        <dbReference type="ARBA" id="ARBA00008857"/>
    </source>
</evidence>
<dbReference type="PANTHER" id="PTHR30629">
    <property type="entry name" value="PROPHAGE INTEGRASE"/>
    <property type="match status" value="1"/>
</dbReference>
<accession>A0A2K4DUT6</accession>
<dbReference type="GO" id="GO:0003677">
    <property type="term" value="F:DNA binding"/>
    <property type="evidence" value="ECO:0007669"/>
    <property type="project" value="UniProtKB-UniRule"/>
</dbReference>
<evidence type="ECO:0000256" key="2">
    <source>
        <dbReference type="ARBA" id="ARBA00022908"/>
    </source>
</evidence>
<dbReference type="InterPro" id="IPR011010">
    <property type="entry name" value="DNA_brk_join_enz"/>
</dbReference>
<dbReference type="Gene3D" id="1.10.150.130">
    <property type="match status" value="1"/>
</dbReference>
<dbReference type="CDD" id="cd01189">
    <property type="entry name" value="INT_ICEBs1_C_like"/>
    <property type="match status" value="1"/>
</dbReference>
<dbReference type="PANTHER" id="PTHR30629:SF2">
    <property type="entry name" value="PROPHAGE INTEGRASE INTS-RELATED"/>
    <property type="match status" value="1"/>
</dbReference>
<dbReference type="SUPFAM" id="SSF56349">
    <property type="entry name" value="DNA breaking-rejoining enzymes"/>
    <property type="match status" value="1"/>
</dbReference>
<evidence type="ECO:0000259" key="6">
    <source>
        <dbReference type="PROSITE" id="PS51898"/>
    </source>
</evidence>
<feature type="domain" description="Tyr recombinase" evidence="6">
    <location>
        <begin position="164"/>
        <end position="344"/>
    </location>
</feature>
<evidence type="ECO:0000256" key="5">
    <source>
        <dbReference type="PROSITE-ProRule" id="PRU01248"/>
    </source>
</evidence>
<protein>
    <submittedName>
        <fullName evidence="8">Site-specific integrase</fullName>
    </submittedName>
</protein>
<dbReference type="EMBL" id="PYZI01000003">
    <property type="protein sequence ID" value="PTF14705.1"/>
    <property type="molecule type" value="Genomic_DNA"/>
</dbReference>
<dbReference type="RefSeq" id="WP_103165442.1">
    <property type="nucleotide sequence ID" value="NZ_CP130489.1"/>
</dbReference>
<name>A0A2K4DUT6_9STAP</name>
<evidence type="ECO:0000313" key="8">
    <source>
        <dbReference type="EMBL" id="PTE73901.1"/>
    </source>
</evidence>
<proteinExistence type="inferred from homology"/>
<gene>
    <name evidence="8" type="ORF">BUY44_03765</name>
    <name evidence="9" type="ORF">BUY47_04615</name>
</gene>
<evidence type="ECO:0000313" key="10">
    <source>
        <dbReference type="Proteomes" id="UP000242088"/>
    </source>
</evidence>
<dbReference type="InterPro" id="IPR013762">
    <property type="entry name" value="Integrase-like_cat_sf"/>
</dbReference>
<dbReference type="GO" id="GO:0015074">
    <property type="term" value="P:DNA integration"/>
    <property type="evidence" value="ECO:0007669"/>
    <property type="project" value="UniProtKB-KW"/>
</dbReference>
<dbReference type="AlphaFoldDB" id="A0A2K4DUT6"/>
<evidence type="ECO:0000256" key="4">
    <source>
        <dbReference type="ARBA" id="ARBA00023172"/>
    </source>
</evidence>
<dbReference type="Pfam" id="PF14659">
    <property type="entry name" value="Phage_int_SAM_3"/>
    <property type="match status" value="1"/>
</dbReference>
<evidence type="ECO:0000259" key="7">
    <source>
        <dbReference type="PROSITE" id="PS51900"/>
    </source>
</evidence>
<dbReference type="InterPro" id="IPR004107">
    <property type="entry name" value="Integrase_SAM-like_N"/>
</dbReference>
<dbReference type="Proteomes" id="UP000242547">
    <property type="component" value="Unassembled WGS sequence"/>
</dbReference>
<reference evidence="9" key="2">
    <citation type="submission" date="2018-03" db="EMBL/GenBank/DDBJ databases">
        <authorList>
            <person name="Naushad S."/>
        </authorList>
    </citation>
    <scope>NUCLEOTIDE SEQUENCE</scope>
    <source>
        <strain evidence="9">SNUC 1409</strain>
    </source>
</reference>
<dbReference type="PROSITE" id="PS51898">
    <property type="entry name" value="TYR_RECOMBINASE"/>
    <property type="match status" value="1"/>
</dbReference>
<dbReference type="InterPro" id="IPR044068">
    <property type="entry name" value="CB"/>
</dbReference>
<dbReference type="OrthoDB" id="9803188at2"/>
<organism evidence="8 11">
    <name type="scientific">Staphylococcus devriesei</name>
    <dbReference type="NCBI Taxonomy" id="586733"/>
    <lineage>
        <taxon>Bacteria</taxon>
        <taxon>Bacillati</taxon>
        <taxon>Bacillota</taxon>
        <taxon>Bacilli</taxon>
        <taxon>Bacillales</taxon>
        <taxon>Staphylococcaceae</taxon>
        <taxon>Staphylococcus</taxon>
    </lineage>
</organism>
<dbReference type="Gene3D" id="1.10.443.10">
    <property type="entry name" value="Intergrase catalytic core"/>
    <property type="match status" value="1"/>
</dbReference>
<dbReference type="Proteomes" id="UP000242088">
    <property type="component" value="Unassembled WGS sequence"/>
</dbReference>
<evidence type="ECO:0000256" key="3">
    <source>
        <dbReference type="ARBA" id="ARBA00023125"/>
    </source>
</evidence>
<sequence>MASYEKRGNKWRYIISYKDEEGKFKKIQQGGFRTKKEAQVHANDLEYNLKNGYNINNNVVFSEYFKTWYELNKKGHITDKTLERYKVAYKDIKQYFNNTYIKNIKRSDYQRFLNNYGENHAYDTAKKLNSYIKNCFDYAIHEGLILRNPTFKASIKACNPTKSEDTKFISETEFKRLKRYFENKDTTSALVILMTMATAGRFSEVANIKVEDLNFKDNTVHLRGTKTKTSDRIVSVDLITMQRVKHFMNSRPKNINGYIFTTYGTPISNQKTNKALLIACRKCNTKPITVHALRHTMASILIRHGYSIYFIAKRLGHKSIKTTYEIYGHLLEETYEEENAKALQLISEL</sequence>
<dbReference type="EMBL" id="PYZL01000015">
    <property type="protein sequence ID" value="PTE73901.1"/>
    <property type="molecule type" value="Genomic_DNA"/>
</dbReference>
<dbReference type="GO" id="GO:0006310">
    <property type="term" value="P:DNA recombination"/>
    <property type="evidence" value="ECO:0007669"/>
    <property type="project" value="UniProtKB-KW"/>
</dbReference>
<feature type="domain" description="Core-binding (CB)" evidence="7">
    <location>
        <begin position="59"/>
        <end position="140"/>
    </location>
</feature>
<keyword evidence="10" id="KW-1185">Reference proteome</keyword>
<reference evidence="10 11" key="1">
    <citation type="journal article" date="2016" name="Front. Microbiol.">
        <title>Comprehensive Phylogenetic Analysis of Bovine Non-aureus Staphylococci Species Based on Whole-Genome Sequencing.</title>
        <authorList>
            <person name="Naushad S."/>
            <person name="Barkema H.W."/>
            <person name="Luby C."/>
            <person name="Condas L.A."/>
            <person name="Nobrega D.B."/>
            <person name="Carson D.A."/>
            <person name="De Buck J."/>
        </authorList>
    </citation>
    <scope>NUCLEOTIDE SEQUENCE [LARGE SCALE GENOMIC DNA]</scope>
    <source>
        <strain evidence="9 10">SNUC 1409</strain>
        <strain evidence="8 11">SNUC 761</strain>
    </source>
</reference>